<sequence>MAAQHDPPRRVLRRRKLLWRYGFPWTFVDAFKLARSLKASGADIWPPLEDEYDIERDFDPTLADSEMNSEERGSDEMTRAVDVLEWGILFLEHNTQVDLRMNKLPTVHTGVTGTIRRQTDVLLMGSTRARRLTEINMEDLRNAGKIADDETLAALSKYLGEPRWFPDWKSLKRKGLLDFMESGEYQPRAGIIVPPTDSAASV</sequence>
<dbReference type="GeneID" id="19412421"/>
<dbReference type="OrthoDB" id="10369698at2759"/>
<accession>R7S8T9</accession>
<dbReference type="RefSeq" id="XP_008045002.1">
    <property type="nucleotide sequence ID" value="XM_008046811.1"/>
</dbReference>
<dbReference type="OMA" id="DIWPPLE"/>
<dbReference type="KEGG" id="tvs:TRAVEDRAFT_24772"/>
<dbReference type="EMBL" id="JH711797">
    <property type="protein sequence ID" value="EIW52090.1"/>
    <property type="molecule type" value="Genomic_DNA"/>
</dbReference>
<proteinExistence type="predicted"/>
<dbReference type="AlphaFoldDB" id="R7S8T9"/>
<dbReference type="Proteomes" id="UP000054317">
    <property type="component" value="Unassembled WGS sequence"/>
</dbReference>
<evidence type="ECO:0000313" key="1">
    <source>
        <dbReference type="EMBL" id="EIW52090.1"/>
    </source>
</evidence>
<organism evidence="1 2">
    <name type="scientific">Trametes versicolor (strain FP-101664)</name>
    <name type="common">White-rot fungus</name>
    <name type="synonym">Coriolus versicolor</name>
    <dbReference type="NCBI Taxonomy" id="717944"/>
    <lineage>
        <taxon>Eukaryota</taxon>
        <taxon>Fungi</taxon>
        <taxon>Dikarya</taxon>
        <taxon>Basidiomycota</taxon>
        <taxon>Agaricomycotina</taxon>
        <taxon>Agaricomycetes</taxon>
        <taxon>Polyporales</taxon>
        <taxon>Polyporaceae</taxon>
        <taxon>Trametes</taxon>
    </lineage>
</organism>
<evidence type="ECO:0000313" key="2">
    <source>
        <dbReference type="Proteomes" id="UP000054317"/>
    </source>
</evidence>
<name>R7S8T9_TRAVS</name>
<keyword evidence="2" id="KW-1185">Reference proteome</keyword>
<reference evidence="2" key="1">
    <citation type="journal article" date="2012" name="Science">
        <title>The Paleozoic origin of enzymatic lignin decomposition reconstructed from 31 fungal genomes.</title>
        <authorList>
            <person name="Floudas D."/>
            <person name="Binder M."/>
            <person name="Riley R."/>
            <person name="Barry K."/>
            <person name="Blanchette R.A."/>
            <person name="Henrissat B."/>
            <person name="Martinez A.T."/>
            <person name="Otillar R."/>
            <person name="Spatafora J.W."/>
            <person name="Yadav J.S."/>
            <person name="Aerts A."/>
            <person name="Benoit I."/>
            <person name="Boyd A."/>
            <person name="Carlson A."/>
            <person name="Copeland A."/>
            <person name="Coutinho P.M."/>
            <person name="de Vries R.P."/>
            <person name="Ferreira P."/>
            <person name="Findley K."/>
            <person name="Foster B."/>
            <person name="Gaskell J."/>
            <person name="Glotzer D."/>
            <person name="Gorecki P."/>
            <person name="Heitman J."/>
            <person name="Hesse C."/>
            <person name="Hori C."/>
            <person name="Igarashi K."/>
            <person name="Jurgens J.A."/>
            <person name="Kallen N."/>
            <person name="Kersten P."/>
            <person name="Kohler A."/>
            <person name="Kuees U."/>
            <person name="Kumar T.K.A."/>
            <person name="Kuo A."/>
            <person name="LaButti K."/>
            <person name="Larrondo L.F."/>
            <person name="Lindquist E."/>
            <person name="Ling A."/>
            <person name="Lombard V."/>
            <person name="Lucas S."/>
            <person name="Lundell T."/>
            <person name="Martin R."/>
            <person name="McLaughlin D.J."/>
            <person name="Morgenstern I."/>
            <person name="Morin E."/>
            <person name="Murat C."/>
            <person name="Nagy L.G."/>
            <person name="Nolan M."/>
            <person name="Ohm R.A."/>
            <person name="Patyshakuliyeva A."/>
            <person name="Rokas A."/>
            <person name="Ruiz-Duenas F.J."/>
            <person name="Sabat G."/>
            <person name="Salamov A."/>
            <person name="Samejima M."/>
            <person name="Schmutz J."/>
            <person name="Slot J.C."/>
            <person name="St John F."/>
            <person name="Stenlid J."/>
            <person name="Sun H."/>
            <person name="Sun S."/>
            <person name="Syed K."/>
            <person name="Tsang A."/>
            <person name="Wiebenga A."/>
            <person name="Young D."/>
            <person name="Pisabarro A."/>
            <person name="Eastwood D.C."/>
            <person name="Martin F."/>
            <person name="Cullen D."/>
            <person name="Grigoriev I.V."/>
            <person name="Hibbett D.S."/>
        </authorList>
    </citation>
    <scope>NUCLEOTIDE SEQUENCE [LARGE SCALE GENOMIC DNA]</scope>
    <source>
        <strain evidence="2">FP-101664</strain>
    </source>
</reference>
<gene>
    <name evidence="1" type="ORF">TRAVEDRAFT_24772</name>
</gene>
<protein>
    <submittedName>
        <fullName evidence="1">Uncharacterized protein</fullName>
    </submittedName>
</protein>